<gene>
    <name evidence="1" type="ORF">M8542_11905</name>
</gene>
<keyword evidence="2" id="KW-1185">Reference proteome</keyword>
<proteinExistence type="predicted"/>
<sequence>MDELRVLRGNPDDHELAALVHALFAVVRSRADRVERRRSWWSLPGPVEARVMPGAWRRSGLPR</sequence>
<protein>
    <submittedName>
        <fullName evidence="1">Acyl-CoA carboxylase subunit epsilon</fullName>
    </submittedName>
</protein>
<accession>A0A9X2SKL4</accession>
<dbReference type="AlphaFoldDB" id="A0A9X2SKL4"/>
<evidence type="ECO:0000313" key="1">
    <source>
        <dbReference type="EMBL" id="MCR6483520.1"/>
    </source>
</evidence>
<dbReference type="Proteomes" id="UP001144096">
    <property type="component" value="Unassembled WGS sequence"/>
</dbReference>
<dbReference type="RefSeq" id="WP_257920136.1">
    <property type="nucleotide sequence ID" value="NZ_JAMXQV010000004.1"/>
</dbReference>
<reference evidence="1" key="1">
    <citation type="submission" date="2022-06" db="EMBL/GenBank/DDBJ databases">
        <title>Amycolatopsis iheyaensis sp. nov., a new species of the genus Amycolatopsis isolated from soil in Iheya island, Japan.</title>
        <authorList>
            <person name="Ngamcharungchit C."/>
            <person name="Kanto H."/>
            <person name="Take A."/>
            <person name="Intra B."/>
            <person name="Matsumoto A."/>
            <person name="Panbangred W."/>
            <person name="Inahashi Y."/>
        </authorList>
    </citation>
    <scope>NUCLEOTIDE SEQUENCE</scope>
    <source>
        <strain evidence="1">OK19-0408</strain>
    </source>
</reference>
<dbReference type="EMBL" id="JAMXQV010000004">
    <property type="protein sequence ID" value="MCR6483520.1"/>
    <property type="molecule type" value="Genomic_DNA"/>
</dbReference>
<organism evidence="1 2">
    <name type="scientific">Amycolatopsis iheyensis</name>
    <dbReference type="NCBI Taxonomy" id="2945988"/>
    <lineage>
        <taxon>Bacteria</taxon>
        <taxon>Bacillati</taxon>
        <taxon>Actinomycetota</taxon>
        <taxon>Actinomycetes</taxon>
        <taxon>Pseudonocardiales</taxon>
        <taxon>Pseudonocardiaceae</taxon>
        <taxon>Amycolatopsis</taxon>
    </lineage>
</organism>
<comment type="caution">
    <text evidence="1">The sequence shown here is derived from an EMBL/GenBank/DDBJ whole genome shotgun (WGS) entry which is preliminary data.</text>
</comment>
<dbReference type="InterPro" id="IPR032716">
    <property type="entry name" value="ACC_epsilon"/>
</dbReference>
<dbReference type="GO" id="GO:0003989">
    <property type="term" value="F:acetyl-CoA carboxylase activity"/>
    <property type="evidence" value="ECO:0007669"/>
    <property type="project" value="InterPro"/>
</dbReference>
<evidence type="ECO:0000313" key="2">
    <source>
        <dbReference type="Proteomes" id="UP001144096"/>
    </source>
</evidence>
<dbReference type="Pfam" id="PF13822">
    <property type="entry name" value="ACC_epsilon"/>
    <property type="match status" value="1"/>
</dbReference>
<name>A0A9X2SKL4_9PSEU</name>
<dbReference type="GO" id="GO:0004658">
    <property type="term" value="F:propionyl-CoA carboxylase activity"/>
    <property type="evidence" value="ECO:0007669"/>
    <property type="project" value="InterPro"/>
</dbReference>